<reference evidence="3 4" key="1">
    <citation type="journal article" date="2018" name="Proc. Natl. Acad. Sci. U.S.A.">
        <title>Draft genome sequence of Camellia sinensis var. sinensis provides insights into the evolution of the tea genome and tea quality.</title>
        <authorList>
            <person name="Wei C."/>
            <person name="Yang H."/>
            <person name="Wang S."/>
            <person name="Zhao J."/>
            <person name="Liu C."/>
            <person name="Gao L."/>
            <person name="Xia E."/>
            <person name="Lu Y."/>
            <person name="Tai Y."/>
            <person name="She G."/>
            <person name="Sun J."/>
            <person name="Cao H."/>
            <person name="Tong W."/>
            <person name="Gao Q."/>
            <person name="Li Y."/>
            <person name="Deng W."/>
            <person name="Jiang X."/>
            <person name="Wang W."/>
            <person name="Chen Q."/>
            <person name="Zhang S."/>
            <person name="Li H."/>
            <person name="Wu J."/>
            <person name="Wang P."/>
            <person name="Li P."/>
            <person name="Shi C."/>
            <person name="Zheng F."/>
            <person name="Jian J."/>
            <person name="Huang B."/>
            <person name="Shan D."/>
            <person name="Shi M."/>
            <person name="Fang C."/>
            <person name="Yue Y."/>
            <person name="Li F."/>
            <person name="Li D."/>
            <person name="Wei S."/>
            <person name="Han B."/>
            <person name="Jiang C."/>
            <person name="Yin Y."/>
            <person name="Xia T."/>
            <person name="Zhang Z."/>
            <person name="Bennetzen J.L."/>
            <person name="Zhao S."/>
            <person name="Wan X."/>
        </authorList>
    </citation>
    <scope>NUCLEOTIDE SEQUENCE [LARGE SCALE GENOMIC DNA]</scope>
    <source>
        <strain evidence="4">cv. Shuchazao</strain>
        <tissue evidence="3">Leaf</tissue>
    </source>
</reference>
<comment type="caution">
    <text evidence="3">The sequence shown here is derived from an EMBL/GenBank/DDBJ whole genome shotgun (WGS) entry which is preliminary data.</text>
</comment>
<feature type="region of interest" description="Disordered" evidence="1">
    <location>
        <begin position="32"/>
        <end position="87"/>
    </location>
</feature>
<evidence type="ECO:0000259" key="2">
    <source>
        <dbReference type="Pfam" id="PF25821"/>
    </source>
</evidence>
<keyword evidence="4" id="KW-1185">Reference proteome</keyword>
<dbReference type="EMBL" id="SDRB02010737">
    <property type="protein sequence ID" value="THG04626.1"/>
    <property type="molecule type" value="Genomic_DNA"/>
</dbReference>
<accession>A0A4S4DQS9</accession>
<evidence type="ECO:0000256" key="1">
    <source>
        <dbReference type="SAM" id="MobiDB-lite"/>
    </source>
</evidence>
<dbReference type="PANTHER" id="PTHR33595">
    <property type="entry name" value="VON WILLEBRAND FACTOR A DOMAIN PROTEIN"/>
    <property type="match status" value="1"/>
</dbReference>
<dbReference type="InterPro" id="IPR057710">
    <property type="entry name" value="DUF7950"/>
</dbReference>
<proteinExistence type="predicted"/>
<protein>
    <recommendedName>
        <fullName evidence="2">DUF7950 domain-containing protein</fullName>
    </recommendedName>
</protein>
<dbReference type="Proteomes" id="UP000306102">
    <property type="component" value="Unassembled WGS sequence"/>
</dbReference>
<sequence>MDGGRSCVARRWTSGVNDRTILDRIMLRFRPIAPKPATGGSGSGESPPENKSITTKARPKRKYVKNNRNRRCKKSKVERGKDGSDRTVTTQQLLPQICCRKDSPAGVSCGSLDFPAIQKQPIWLNFDNRPENSDLTAVGPPKRVAESWVILECVTDACMDGGGLGATDVERVKNLEADTCPGFISDVGNKVQWINLAYKRMVVAAAAEEDGGSPPETVVRLVAKVELPISYPAFACRVRTQYTWRNEKYSQTVPCDVWKMDFGGFAWRLDVKTALCLGR</sequence>
<dbReference type="PANTHER" id="PTHR33595:SF4">
    <property type="entry name" value="EMB|CAB62340.1"/>
    <property type="match status" value="1"/>
</dbReference>
<feature type="compositionally biased region" description="Basic and acidic residues" evidence="1">
    <location>
        <begin position="75"/>
        <end position="85"/>
    </location>
</feature>
<dbReference type="Pfam" id="PF25821">
    <property type="entry name" value="DUF7950"/>
    <property type="match status" value="1"/>
</dbReference>
<evidence type="ECO:0000313" key="3">
    <source>
        <dbReference type="EMBL" id="THG04626.1"/>
    </source>
</evidence>
<feature type="compositionally biased region" description="Basic residues" evidence="1">
    <location>
        <begin position="57"/>
        <end position="74"/>
    </location>
</feature>
<name>A0A4S4DQS9_CAMSN</name>
<feature type="domain" description="DUF7950" evidence="2">
    <location>
        <begin position="146"/>
        <end position="276"/>
    </location>
</feature>
<gene>
    <name evidence="3" type="ORF">TEA_022042</name>
</gene>
<evidence type="ECO:0000313" key="4">
    <source>
        <dbReference type="Proteomes" id="UP000306102"/>
    </source>
</evidence>
<organism evidence="3 4">
    <name type="scientific">Camellia sinensis var. sinensis</name>
    <name type="common">China tea</name>
    <dbReference type="NCBI Taxonomy" id="542762"/>
    <lineage>
        <taxon>Eukaryota</taxon>
        <taxon>Viridiplantae</taxon>
        <taxon>Streptophyta</taxon>
        <taxon>Embryophyta</taxon>
        <taxon>Tracheophyta</taxon>
        <taxon>Spermatophyta</taxon>
        <taxon>Magnoliopsida</taxon>
        <taxon>eudicotyledons</taxon>
        <taxon>Gunneridae</taxon>
        <taxon>Pentapetalae</taxon>
        <taxon>asterids</taxon>
        <taxon>Ericales</taxon>
        <taxon>Theaceae</taxon>
        <taxon>Camellia</taxon>
    </lineage>
</organism>
<dbReference type="AlphaFoldDB" id="A0A4S4DQS9"/>